<dbReference type="EMBL" id="FNUZ01000002">
    <property type="protein sequence ID" value="SEF94072.1"/>
    <property type="molecule type" value="Genomic_DNA"/>
</dbReference>
<keyword evidence="1" id="KW-0812">Transmembrane</keyword>
<feature type="transmembrane region" description="Helical" evidence="1">
    <location>
        <begin position="141"/>
        <end position="163"/>
    </location>
</feature>
<evidence type="ECO:0000256" key="2">
    <source>
        <dbReference type="SAM" id="SignalP"/>
    </source>
</evidence>
<feature type="transmembrane region" description="Helical" evidence="1">
    <location>
        <begin position="53"/>
        <end position="75"/>
    </location>
</feature>
<reference evidence="3 4" key="1">
    <citation type="submission" date="2016-10" db="EMBL/GenBank/DDBJ databases">
        <authorList>
            <person name="de Groot N.N."/>
        </authorList>
    </citation>
    <scope>NUCLEOTIDE SEQUENCE [LARGE SCALE GENOMIC DNA]</scope>
    <source>
        <strain evidence="3 4">DSM 26915</strain>
    </source>
</reference>
<evidence type="ECO:0000313" key="3">
    <source>
        <dbReference type="EMBL" id="SEF94072.1"/>
    </source>
</evidence>
<gene>
    <name evidence="3" type="ORF">SAMN04488045_1296</name>
</gene>
<sequence>MIKQDFPKVLWAFVTALAALAFAASPFLSDGFNGFSPDQFPVPQDNPPVQPAGYAFSIWGLIYLWLIIGTGFGLLRRATDEDWAPARPWLAASLVIGTAWIPAANLSVPVATVMIWLMLGTAVMALYKLGDEDRWLQLSPVAIYAGWLTAASCVSVGLMLAGYGILNGTLAALVSLSLALTIALFIQFSLHRAPEYGLAVIWALVGIIVSNSQPLNIAVSGLCVIGILAILAVRGTDTE</sequence>
<accession>A0A1H5W3K2</accession>
<evidence type="ECO:0000256" key="1">
    <source>
        <dbReference type="SAM" id="Phobius"/>
    </source>
</evidence>
<dbReference type="PANTHER" id="PTHR33802">
    <property type="entry name" value="SI:CH211-161H7.5-RELATED"/>
    <property type="match status" value="1"/>
</dbReference>
<keyword evidence="1" id="KW-0472">Membrane</keyword>
<organism evidence="3 4">
    <name type="scientific">Thalassococcus halodurans</name>
    <dbReference type="NCBI Taxonomy" id="373675"/>
    <lineage>
        <taxon>Bacteria</taxon>
        <taxon>Pseudomonadati</taxon>
        <taxon>Pseudomonadota</taxon>
        <taxon>Alphaproteobacteria</taxon>
        <taxon>Rhodobacterales</taxon>
        <taxon>Roseobacteraceae</taxon>
        <taxon>Thalassococcus</taxon>
    </lineage>
</organism>
<feature type="transmembrane region" description="Helical" evidence="1">
    <location>
        <begin position="110"/>
        <end position="129"/>
    </location>
</feature>
<keyword evidence="2" id="KW-0732">Signal</keyword>
<feature type="chain" id="PRO_5009287879" description="TspO and MBR related proteins" evidence="2">
    <location>
        <begin position="24"/>
        <end position="239"/>
    </location>
</feature>
<dbReference type="AlphaFoldDB" id="A0A1H5W3K2"/>
<feature type="transmembrane region" description="Helical" evidence="1">
    <location>
        <begin position="169"/>
        <end position="186"/>
    </location>
</feature>
<proteinExistence type="predicted"/>
<name>A0A1H5W3K2_9RHOB</name>
<keyword evidence="1" id="KW-1133">Transmembrane helix</keyword>
<protein>
    <recommendedName>
        <fullName evidence="5">TspO and MBR related proteins</fullName>
    </recommendedName>
</protein>
<feature type="transmembrane region" description="Helical" evidence="1">
    <location>
        <begin position="215"/>
        <end position="233"/>
    </location>
</feature>
<dbReference type="OrthoDB" id="5189031at2"/>
<evidence type="ECO:0008006" key="5">
    <source>
        <dbReference type="Google" id="ProtNLM"/>
    </source>
</evidence>
<dbReference type="Proteomes" id="UP000236752">
    <property type="component" value="Unassembled WGS sequence"/>
</dbReference>
<dbReference type="RefSeq" id="WP_103909655.1">
    <property type="nucleotide sequence ID" value="NZ_FNUZ01000002.1"/>
</dbReference>
<evidence type="ECO:0000313" key="4">
    <source>
        <dbReference type="Proteomes" id="UP000236752"/>
    </source>
</evidence>
<feature type="signal peptide" evidence="2">
    <location>
        <begin position="1"/>
        <end position="23"/>
    </location>
</feature>
<keyword evidence="4" id="KW-1185">Reference proteome</keyword>
<dbReference type="PANTHER" id="PTHR33802:SF1">
    <property type="entry name" value="XK-RELATED PROTEIN"/>
    <property type="match status" value="1"/>
</dbReference>